<dbReference type="EMBL" id="CP116221">
    <property type="protein sequence ID" value="WCO03320.1"/>
    <property type="molecule type" value="Genomic_DNA"/>
</dbReference>
<keyword evidence="1" id="KW-0472">Membrane</keyword>
<evidence type="ECO:0000313" key="3">
    <source>
        <dbReference type="Proteomes" id="UP001202717"/>
    </source>
</evidence>
<name>A0ABY7S2V2_9FLAO</name>
<keyword evidence="1" id="KW-1133">Transmembrane helix</keyword>
<dbReference type="RefSeq" id="WP_249994541.1">
    <property type="nucleotide sequence ID" value="NZ_CP116221.1"/>
</dbReference>
<organism evidence="2 3">
    <name type="scientific">Psychroserpens ponticola</name>
    <dbReference type="NCBI Taxonomy" id="2932268"/>
    <lineage>
        <taxon>Bacteria</taxon>
        <taxon>Pseudomonadati</taxon>
        <taxon>Bacteroidota</taxon>
        <taxon>Flavobacteriia</taxon>
        <taxon>Flavobacteriales</taxon>
        <taxon>Flavobacteriaceae</taxon>
        <taxon>Psychroserpens</taxon>
    </lineage>
</organism>
<feature type="transmembrane region" description="Helical" evidence="1">
    <location>
        <begin position="90"/>
        <end position="111"/>
    </location>
</feature>
<accession>A0ABY7S2V2</accession>
<keyword evidence="3" id="KW-1185">Reference proteome</keyword>
<keyword evidence="1" id="KW-0812">Transmembrane</keyword>
<sequence length="178" mass="20185">MGLELVIFIAAILFGIFLYWRESNGNGIYRFLNKIVNSKELQMASDSRKGFIYQQTFIPRLIFVVALFLIIAVAVQFFTPFEIFGSYNGISAFSSVIVGTIVGTYVANFVIKSSKVIEEQSDTLEDKFDSVVEKGKDLIEDFKNKDNKVVEDIKEDIKTEADPNKKSARERLKDKGLM</sequence>
<reference evidence="2 3" key="1">
    <citation type="submission" date="2023-01" db="EMBL/GenBank/DDBJ databases">
        <title>Psychroserpens ponticola sp. nov., isolated from seawater.</title>
        <authorList>
            <person name="Kristyanto S."/>
            <person name="Jung J."/>
            <person name="Kim J.M."/>
            <person name="Jeon C.O."/>
        </authorList>
    </citation>
    <scope>NUCLEOTIDE SEQUENCE [LARGE SCALE GENOMIC DNA]</scope>
    <source>
        <strain evidence="2 3">MSW6</strain>
    </source>
</reference>
<evidence type="ECO:0008006" key="4">
    <source>
        <dbReference type="Google" id="ProtNLM"/>
    </source>
</evidence>
<proteinExistence type="predicted"/>
<feature type="transmembrane region" description="Helical" evidence="1">
    <location>
        <begin position="57"/>
        <end position="78"/>
    </location>
</feature>
<dbReference type="Proteomes" id="UP001202717">
    <property type="component" value="Chromosome"/>
</dbReference>
<evidence type="ECO:0000313" key="2">
    <source>
        <dbReference type="EMBL" id="WCO03320.1"/>
    </source>
</evidence>
<gene>
    <name evidence="2" type="ORF">MUN68_007410</name>
</gene>
<evidence type="ECO:0000256" key="1">
    <source>
        <dbReference type="SAM" id="Phobius"/>
    </source>
</evidence>
<feature type="transmembrane region" description="Helical" evidence="1">
    <location>
        <begin position="6"/>
        <end position="21"/>
    </location>
</feature>
<protein>
    <recommendedName>
        <fullName evidence="4">YtxH domain-containing protein</fullName>
    </recommendedName>
</protein>